<dbReference type="PANTHER" id="PTHR43553">
    <property type="entry name" value="HEAVY METAL TRANSPORTER"/>
    <property type="match status" value="1"/>
</dbReference>
<evidence type="ECO:0000259" key="10">
    <source>
        <dbReference type="PROSITE" id="PS50893"/>
    </source>
</evidence>
<evidence type="ECO:0000256" key="3">
    <source>
        <dbReference type="ARBA" id="ARBA00022448"/>
    </source>
</evidence>
<evidence type="ECO:0000256" key="9">
    <source>
        <dbReference type="SAM" id="MobiDB-lite"/>
    </source>
</evidence>
<dbReference type="AlphaFoldDB" id="A0A1F5UQ50"/>
<dbReference type="InterPro" id="IPR017871">
    <property type="entry name" value="ABC_transporter-like_CS"/>
</dbReference>
<evidence type="ECO:0000313" key="11">
    <source>
        <dbReference type="EMBL" id="OGF53286.1"/>
    </source>
</evidence>
<evidence type="ECO:0000256" key="2">
    <source>
        <dbReference type="ARBA" id="ARBA00005417"/>
    </source>
</evidence>
<dbReference type="GO" id="GO:0016887">
    <property type="term" value="F:ATP hydrolysis activity"/>
    <property type="evidence" value="ECO:0007669"/>
    <property type="project" value="InterPro"/>
</dbReference>
<evidence type="ECO:0000256" key="6">
    <source>
        <dbReference type="ARBA" id="ARBA00022840"/>
    </source>
</evidence>
<comment type="caution">
    <text evidence="11">The sequence shown here is derived from an EMBL/GenBank/DDBJ whole genome shotgun (WGS) entry which is preliminary data.</text>
</comment>
<evidence type="ECO:0000256" key="7">
    <source>
        <dbReference type="ARBA" id="ARBA00022967"/>
    </source>
</evidence>
<feature type="compositionally biased region" description="Basic residues" evidence="9">
    <location>
        <begin position="267"/>
        <end position="280"/>
    </location>
</feature>
<dbReference type="SUPFAM" id="SSF52540">
    <property type="entry name" value="P-loop containing nucleoside triphosphate hydrolases"/>
    <property type="match status" value="1"/>
</dbReference>
<dbReference type="GO" id="GO:0005524">
    <property type="term" value="F:ATP binding"/>
    <property type="evidence" value="ECO:0007669"/>
    <property type="project" value="UniProtKB-KW"/>
</dbReference>
<dbReference type="PROSITE" id="PS00211">
    <property type="entry name" value="ABC_TRANSPORTER_1"/>
    <property type="match status" value="1"/>
</dbReference>
<dbReference type="SMART" id="SM00382">
    <property type="entry name" value="AAA"/>
    <property type="match status" value="1"/>
</dbReference>
<keyword evidence="8" id="KW-0472">Membrane</keyword>
<evidence type="ECO:0000313" key="12">
    <source>
        <dbReference type="Proteomes" id="UP000179157"/>
    </source>
</evidence>
<comment type="subcellular location">
    <subcellularLocation>
        <location evidence="1">Cell membrane</location>
    </subcellularLocation>
</comment>
<dbReference type="InterPro" id="IPR050095">
    <property type="entry name" value="ECF_ABC_transporter_ATP-bd"/>
</dbReference>
<keyword evidence="4" id="KW-1003">Cell membrane</keyword>
<dbReference type="CDD" id="cd03225">
    <property type="entry name" value="ABC_cobalt_CbiO_domain1"/>
    <property type="match status" value="1"/>
</dbReference>
<dbReference type="Proteomes" id="UP000179157">
    <property type="component" value="Unassembled WGS sequence"/>
</dbReference>
<evidence type="ECO:0000256" key="1">
    <source>
        <dbReference type="ARBA" id="ARBA00004236"/>
    </source>
</evidence>
<keyword evidence="6 11" id="KW-0067">ATP-binding</keyword>
<dbReference type="InterPro" id="IPR003439">
    <property type="entry name" value="ABC_transporter-like_ATP-bd"/>
</dbReference>
<dbReference type="GO" id="GO:0042626">
    <property type="term" value="F:ATPase-coupled transmembrane transporter activity"/>
    <property type="evidence" value="ECO:0007669"/>
    <property type="project" value="TreeGrafter"/>
</dbReference>
<dbReference type="InterPro" id="IPR027417">
    <property type="entry name" value="P-loop_NTPase"/>
</dbReference>
<gene>
    <name evidence="11" type="ORF">A2Z21_10705</name>
</gene>
<name>A0A1F5UQ50_FRAXR</name>
<keyword evidence="5" id="KW-0547">Nucleotide-binding</keyword>
<dbReference type="EMBL" id="MFGX01000107">
    <property type="protein sequence ID" value="OGF53286.1"/>
    <property type="molecule type" value="Genomic_DNA"/>
</dbReference>
<evidence type="ECO:0000256" key="5">
    <source>
        <dbReference type="ARBA" id="ARBA00022741"/>
    </source>
</evidence>
<dbReference type="STRING" id="1817864.A2Z21_10705"/>
<sequence length="280" mass="31750">MKIDTEKSTVIFEAERVSFAYNNHQVALQDASLTVRAGERLAILGTNGCGKSTLLKILDGLYFPTSGTLRAFGEPMTEEVLLDGARAYAFRRRVGLVFQDPDVQLFSPTVWDEVTFAPLHLGLPHPEVIERAEWAMSLLDIQKLRDRVPHRLSGGEKKKVALASVLSLRPEVWLLDEPTASLDPRSQSRLLDFIWELEREGNTVITATNDLAILEEVADRVIIFSEDHQIVGEGSPQEVLSNYELLAKCNLIHEHRHKHGEIEHEHPHAHRYTHEHKHEK</sequence>
<evidence type="ECO:0000256" key="8">
    <source>
        <dbReference type="ARBA" id="ARBA00023136"/>
    </source>
</evidence>
<dbReference type="Gene3D" id="3.40.50.300">
    <property type="entry name" value="P-loop containing nucleotide triphosphate hydrolases"/>
    <property type="match status" value="1"/>
</dbReference>
<feature type="region of interest" description="Disordered" evidence="9">
    <location>
        <begin position="261"/>
        <end position="280"/>
    </location>
</feature>
<keyword evidence="3" id="KW-0813">Transport</keyword>
<protein>
    <submittedName>
        <fullName evidence="11">Nickel ABC transporter ATP-binding protein</fullName>
    </submittedName>
</protein>
<feature type="domain" description="ABC transporter" evidence="10">
    <location>
        <begin position="12"/>
        <end position="252"/>
    </location>
</feature>
<dbReference type="GO" id="GO:0043190">
    <property type="term" value="C:ATP-binding cassette (ABC) transporter complex"/>
    <property type="evidence" value="ECO:0007669"/>
    <property type="project" value="TreeGrafter"/>
</dbReference>
<evidence type="ECO:0000256" key="4">
    <source>
        <dbReference type="ARBA" id="ARBA00022475"/>
    </source>
</evidence>
<accession>A0A1F5UQ50</accession>
<dbReference type="FunFam" id="3.40.50.300:FF:000224">
    <property type="entry name" value="Energy-coupling factor transporter ATP-binding protein EcfA"/>
    <property type="match status" value="1"/>
</dbReference>
<keyword evidence="7" id="KW-1278">Translocase</keyword>
<comment type="similarity">
    <text evidence="2">Belongs to the ABC transporter superfamily.</text>
</comment>
<dbReference type="InterPro" id="IPR003593">
    <property type="entry name" value="AAA+_ATPase"/>
</dbReference>
<dbReference type="InterPro" id="IPR015856">
    <property type="entry name" value="ABC_transpr_CbiO/EcfA_su"/>
</dbReference>
<proteinExistence type="inferred from homology"/>
<organism evidence="11 12">
    <name type="scientific">Fraserbacteria sp. (strain RBG_16_55_9)</name>
    <dbReference type="NCBI Taxonomy" id="1817864"/>
    <lineage>
        <taxon>Bacteria</taxon>
        <taxon>Candidatus Fraseribacteriota</taxon>
    </lineage>
</organism>
<dbReference type="PROSITE" id="PS50893">
    <property type="entry name" value="ABC_TRANSPORTER_2"/>
    <property type="match status" value="1"/>
</dbReference>
<dbReference type="Pfam" id="PF00005">
    <property type="entry name" value="ABC_tran"/>
    <property type="match status" value="1"/>
</dbReference>
<reference evidence="11 12" key="1">
    <citation type="journal article" date="2016" name="Nat. Commun.">
        <title>Thousands of microbial genomes shed light on interconnected biogeochemical processes in an aquifer system.</title>
        <authorList>
            <person name="Anantharaman K."/>
            <person name="Brown C.T."/>
            <person name="Hug L.A."/>
            <person name="Sharon I."/>
            <person name="Castelle C.J."/>
            <person name="Probst A.J."/>
            <person name="Thomas B.C."/>
            <person name="Singh A."/>
            <person name="Wilkins M.J."/>
            <person name="Karaoz U."/>
            <person name="Brodie E.L."/>
            <person name="Williams K.H."/>
            <person name="Hubbard S.S."/>
            <person name="Banfield J.F."/>
        </authorList>
    </citation>
    <scope>NUCLEOTIDE SEQUENCE [LARGE SCALE GENOMIC DNA]</scope>
    <source>
        <strain evidence="12">RBG_16_55_9</strain>
    </source>
</reference>